<feature type="binding site" evidence="9">
    <location>
        <position position="55"/>
    </location>
    <ligand>
        <name>Fe cation</name>
        <dbReference type="ChEBI" id="CHEBI:24875"/>
        <label>1</label>
    </ligand>
</feature>
<dbReference type="EMBL" id="LR900512">
    <property type="protein sequence ID" value="CAD7245934.1"/>
    <property type="molecule type" value="Genomic_DNA"/>
</dbReference>
<gene>
    <name evidence="10" type="ORF">DSTB1V02_LOCUS5800</name>
</gene>
<keyword evidence="7 9" id="KW-0503">Monooxygenase</keyword>
<dbReference type="Proteomes" id="UP000677054">
    <property type="component" value="Unassembled WGS sequence"/>
</dbReference>
<comment type="function">
    <text evidence="9">Catalyzes the hydroxylation of the N(6)-(4-aminobutyl)-L-lysine intermediate to form hypusine, an essential post-translational modification only found in mature eIF-5A factor.</text>
</comment>
<keyword evidence="6 9" id="KW-0408">Iron</keyword>
<evidence type="ECO:0000256" key="2">
    <source>
        <dbReference type="ARBA" id="ARBA00005041"/>
    </source>
</evidence>
<protein>
    <recommendedName>
        <fullName evidence="9">Deoxyhypusine hydroxylase</fullName>
        <shortName evidence="9">DOHH</shortName>
        <ecNumber evidence="9">1.14.99.29</ecNumber>
    </recommendedName>
    <alternativeName>
        <fullName evidence="9">Deoxyhypusine dioxygenase</fullName>
    </alternativeName>
    <alternativeName>
        <fullName evidence="9">Deoxyhypusine monooxygenase</fullName>
    </alternativeName>
</protein>
<keyword evidence="3 9" id="KW-0479">Metal-binding</keyword>
<feature type="binding site" evidence="9">
    <location>
        <position position="88"/>
    </location>
    <ligand>
        <name>Fe cation</name>
        <dbReference type="ChEBI" id="CHEBI:24875"/>
        <label>1</label>
    </ligand>
</feature>
<name>A0A7R8XAH3_9CRUS</name>
<comment type="pathway">
    <text evidence="2 9">Protein modification; eIF5A hypusination.</text>
</comment>
<evidence type="ECO:0000256" key="7">
    <source>
        <dbReference type="ARBA" id="ARBA00023033"/>
    </source>
</evidence>
<evidence type="ECO:0000313" key="10">
    <source>
        <dbReference type="EMBL" id="CAD7245934.1"/>
    </source>
</evidence>
<comment type="caution">
    <text evidence="9">Lacks conserved residue(s) required for the propagation of feature annotation.</text>
</comment>
<dbReference type="PANTHER" id="PTHR12697">
    <property type="entry name" value="PBS LYASE HEAT-LIKE PROTEIN"/>
    <property type="match status" value="1"/>
</dbReference>
<dbReference type="InterPro" id="IPR004155">
    <property type="entry name" value="PBS_lyase_HEAT"/>
</dbReference>
<feature type="binding site" evidence="9">
    <location>
        <position position="244"/>
    </location>
    <ligand>
        <name>Fe cation</name>
        <dbReference type="ChEBI" id="CHEBI:24875"/>
        <label>2</label>
    </ligand>
</feature>
<evidence type="ECO:0000256" key="5">
    <source>
        <dbReference type="ARBA" id="ARBA00023002"/>
    </source>
</evidence>
<keyword evidence="8 9" id="KW-0386">Hypusine biosynthesis</keyword>
<accession>A0A7R8XAH3</accession>
<dbReference type="PANTHER" id="PTHR12697:SF5">
    <property type="entry name" value="DEOXYHYPUSINE HYDROXYLASE"/>
    <property type="match status" value="1"/>
</dbReference>
<dbReference type="SUPFAM" id="SSF48371">
    <property type="entry name" value="ARM repeat"/>
    <property type="match status" value="1"/>
</dbReference>
<feature type="binding site" evidence="9">
    <location>
        <position position="243"/>
    </location>
    <ligand>
        <name>Fe cation</name>
        <dbReference type="ChEBI" id="CHEBI:24875"/>
        <label>2</label>
    </ligand>
</feature>
<reference evidence="10" key="1">
    <citation type="submission" date="2020-11" db="EMBL/GenBank/DDBJ databases">
        <authorList>
            <person name="Tran Van P."/>
        </authorList>
    </citation>
    <scope>NUCLEOTIDE SEQUENCE</scope>
</reference>
<evidence type="ECO:0000256" key="8">
    <source>
        <dbReference type="ARBA" id="ARBA00023256"/>
    </source>
</evidence>
<dbReference type="Gene3D" id="1.25.10.10">
    <property type="entry name" value="Leucine-rich Repeat Variant"/>
    <property type="match status" value="2"/>
</dbReference>
<dbReference type="HAMAP" id="MF_03101">
    <property type="entry name" value="Deoxyhypusine_hydroxylase"/>
    <property type="match status" value="1"/>
</dbReference>
<keyword evidence="11" id="KW-1185">Reference proteome</keyword>
<comment type="similarity">
    <text evidence="9">Belongs to the deoxyhypusine hydroxylase family.</text>
</comment>
<evidence type="ECO:0000256" key="1">
    <source>
        <dbReference type="ARBA" id="ARBA00000068"/>
    </source>
</evidence>
<evidence type="ECO:0000256" key="6">
    <source>
        <dbReference type="ARBA" id="ARBA00023004"/>
    </source>
</evidence>
<evidence type="ECO:0000256" key="4">
    <source>
        <dbReference type="ARBA" id="ARBA00022737"/>
    </source>
</evidence>
<organism evidence="10">
    <name type="scientific">Darwinula stevensoni</name>
    <dbReference type="NCBI Taxonomy" id="69355"/>
    <lineage>
        <taxon>Eukaryota</taxon>
        <taxon>Metazoa</taxon>
        <taxon>Ecdysozoa</taxon>
        <taxon>Arthropoda</taxon>
        <taxon>Crustacea</taxon>
        <taxon>Oligostraca</taxon>
        <taxon>Ostracoda</taxon>
        <taxon>Podocopa</taxon>
        <taxon>Podocopida</taxon>
        <taxon>Darwinulocopina</taxon>
        <taxon>Darwinuloidea</taxon>
        <taxon>Darwinulidae</taxon>
        <taxon>Darwinula</taxon>
    </lineage>
</organism>
<comment type="cofactor">
    <cofactor evidence="9">
        <name>Fe(2+)</name>
        <dbReference type="ChEBI" id="CHEBI:29033"/>
    </cofactor>
    <text evidence="9">Binds 2 Fe(2+) ions per subunit.</text>
</comment>
<feature type="binding site" evidence="9">
    <location>
        <position position="54"/>
    </location>
    <ligand>
        <name>Fe cation</name>
        <dbReference type="ChEBI" id="CHEBI:24875"/>
        <label>1</label>
    </ligand>
</feature>
<dbReference type="GO" id="GO:0046872">
    <property type="term" value="F:metal ion binding"/>
    <property type="evidence" value="ECO:0007669"/>
    <property type="project" value="UniProtKB-KW"/>
</dbReference>
<dbReference type="OrthoDB" id="421002at2759"/>
<dbReference type="InterPro" id="IPR011989">
    <property type="entry name" value="ARM-like"/>
</dbReference>
<evidence type="ECO:0000256" key="3">
    <source>
        <dbReference type="ARBA" id="ARBA00022723"/>
    </source>
</evidence>
<keyword evidence="5 9" id="KW-0560">Oxidoreductase</keyword>
<dbReference type="EMBL" id="CAJPEV010000995">
    <property type="protein sequence ID" value="CAG0890001.1"/>
    <property type="molecule type" value="Genomic_DNA"/>
</dbReference>
<keyword evidence="4" id="KW-0677">Repeat</keyword>
<dbReference type="AlphaFoldDB" id="A0A7R8XAH3"/>
<proteinExistence type="inferred from homology"/>
<sequence length="288" mass="32063">MEMNAEEAARVLQDKHEPLKDRFRALFTLRNIGGAKAIDAISSCFCDPSALLKHELAYVLGQIQDPRAIPVLNQVLSDSSQEPMVRHEAGEALGAIGALESLGILEKFCSDSCSEVAETCQLAMKRIQWIHDNTITKHSSESASPFLSVDPTPYASSETSVQELEDCLLDSAAPIYERYRAMFALRNRKDVHSVKTLARGWFVFQYVFGCTLLLDRDRECSLVSLNELAQRLSDLTENEMVRHECAEALGSIATDEALAILHKYLNDSERVVRESCVVALDIADQLEI</sequence>
<dbReference type="InterPro" id="IPR016024">
    <property type="entry name" value="ARM-type_fold"/>
</dbReference>
<comment type="catalytic activity">
    <reaction evidence="1 9">
        <text>[eIF5A protein]-deoxyhypusine + AH2 + O2 = [eIF5A protein]-hypusine + A + H2O</text>
        <dbReference type="Rhea" id="RHEA:14101"/>
        <dbReference type="Rhea" id="RHEA-COMP:10144"/>
        <dbReference type="Rhea" id="RHEA-COMP:12592"/>
        <dbReference type="ChEBI" id="CHEBI:13193"/>
        <dbReference type="ChEBI" id="CHEBI:15377"/>
        <dbReference type="ChEBI" id="CHEBI:15379"/>
        <dbReference type="ChEBI" id="CHEBI:17499"/>
        <dbReference type="ChEBI" id="CHEBI:82657"/>
        <dbReference type="ChEBI" id="CHEBI:91175"/>
        <dbReference type="EC" id="1.14.99.29"/>
    </reaction>
</comment>
<dbReference type="UniPathway" id="UPA00354"/>
<dbReference type="Pfam" id="PF13646">
    <property type="entry name" value="HEAT_2"/>
    <property type="match status" value="2"/>
</dbReference>
<evidence type="ECO:0000256" key="9">
    <source>
        <dbReference type="HAMAP-Rule" id="MF_03101"/>
    </source>
</evidence>
<evidence type="ECO:0000313" key="11">
    <source>
        <dbReference type="Proteomes" id="UP000677054"/>
    </source>
</evidence>
<dbReference type="GO" id="GO:0019135">
    <property type="term" value="F:deoxyhypusine monooxygenase activity"/>
    <property type="evidence" value="ECO:0007669"/>
    <property type="project" value="UniProtKB-UniRule"/>
</dbReference>
<dbReference type="SMART" id="SM00567">
    <property type="entry name" value="EZ_HEAT"/>
    <property type="match status" value="4"/>
</dbReference>
<dbReference type="EC" id="1.14.99.29" evidence="9"/>
<feature type="binding site" evidence="9">
    <location>
        <position position="87"/>
    </location>
    <ligand>
        <name>Fe cation</name>
        <dbReference type="ChEBI" id="CHEBI:24875"/>
        <label>1</label>
    </ligand>
</feature>
<dbReference type="InterPro" id="IPR027517">
    <property type="entry name" value="Deoxyhypusine_hydroxylase"/>
</dbReference>